<feature type="chain" id="PRO_5027045258" description="DUF3575 domain-containing protein" evidence="1">
    <location>
        <begin position="20"/>
        <end position="211"/>
    </location>
</feature>
<dbReference type="Proteomes" id="UP000435357">
    <property type="component" value="Unassembled WGS sequence"/>
</dbReference>
<sequence length="211" mass="23755">MKKLFFTLLLISLGSSVIAQNYYDSNDKKKVNSEKPLNEFPRENIMSIEPVSFFIGGFVMGYERFLTNTSSLKFRAGYYYREDAGIYNGYNYFEGFNLKVNFKKYINDVHENESTIYISPYALYKQITLEENNMGQLAVPVTREASTASVGVMVGTIIGISETPFFIDVALGGGMFFPIASGSHDEAHLGFVNHYKKGVGPQLDFAFGYSF</sequence>
<protein>
    <recommendedName>
        <fullName evidence="4">DUF3575 domain-containing protein</fullName>
    </recommendedName>
</protein>
<evidence type="ECO:0000256" key="1">
    <source>
        <dbReference type="SAM" id="SignalP"/>
    </source>
</evidence>
<keyword evidence="1" id="KW-0732">Signal</keyword>
<proteinExistence type="predicted"/>
<keyword evidence="3" id="KW-1185">Reference proteome</keyword>
<dbReference type="OrthoDB" id="768080at2"/>
<dbReference type="EMBL" id="WACR01000005">
    <property type="protein sequence ID" value="KAB1064464.1"/>
    <property type="molecule type" value="Genomic_DNA"/>
</dbReference>
<feature type="signal peptide" evidence="1">
    <location>
        <begin position="1"/>
        <end position="19"/>
    </location>
</feature>
<name>A0A6N6M8P5_9FLAO</name>
<dbReference type="AlphaFoldDB" id="A0A6N6M8P5"/>
<evidence type="ECO:0008006" key="4">
    <source>
        <dbReference type="Google" id="ProtNLM"/>
    </source>
</evidence>
<evidence type="ECO:0000313" key="2">
    <source>
        <dbReference type="EMBL" id="KAB1064464.1"/>
    </source>
</evidence>
<comment type="caution">
    <text evidence="2">The sequence shown here is derived from an EMBL/GenBank/DDBJ whole genome shotgun (WGS) entry which is preliminary data.</text>
</comment>
<gene>
    <name evidence="2" type="ORF">F3059_07130</name>
</gene>
<accession>A0A6N6M8P5</accession>
<evidence type="ECO:0000313" key="3">
    <source>
        <dbReference type="Proteomes" id="UP000435357"/>
    </source>
</evidence>
<dbReference type="RefSeq" id="WP_151167661.1">
    <property type="nucleotide sequence ID" value="NZ_WACR01000005.1"/>
</dbReference>
<reference evidence="2 3" key="1">
    <citation type="submission" date="2019-09" db="EMBL/GenBank/DDBJ databases">
        <title>Genomes of Cryomorphaceae.</title>
        <authorList>
            <person name="Bowman J.P."/>
        </authorList>
    </citation>
    <scope>NUCLEOTIDE SEQUENCE [LARGE SCALE GENOMIC DNA]</scope>
    <source>
        <strain evidence="2 3">KCTC 52047</strain>
    </source>
</reference>
<organism evidence="2 3">
    <name type="scientific">Salibacter halophilus</name>
    <dbReference type="NCBI Taxonomy" id="1803916"/>
    <lineage>
        <taxon>Bacteria</taxon>
        <taxon>Pseudomonadati</taxon>
        <taxon>Bacteroidota</taxon>
        <taxon>Flavobacteriia</taxon>
        <taxon>Flavobacteriales</taxon>
        <taxon>Salibacteraceae</taxon>
        <taxon>Salibacter</taxon>
    </lineage>
</organism>